<dbReference type="AlphaFoldDB" id="A0A5A5T8Q7"/>
<evidence type="ECO:0008006" key="3">
    <source>
        <dbReference type="Google" id="ProtNLM"/>
    </source>
</evidence>
<dbReference type="EMBL" id="BIXY01000013">
    <property type="protein sequence ID" value="GCF07737.1"/>
    <property type="molecule type" value="Genomic_DNA"/>
</dbReference>
<keyword evidence="2" id="KW-1185">Reference proteome</keyword>
<evidence type="ECO:0000313" key="2">
    <source>
        <dbReference type="Proteomes" id="UP000322530"/>
    </source>
</evidence>
<accession>A0A5A5T8Q7</accession>
<dbReference type="RefSeq" id="WP_149400740.1">
    <property type="nucleotide sequence ID" value="NZ_BIXY01000013.1"/>
</dbReference>
<gene>
    <name evidence="1" type="ORF">KDI_13010</name>
</gene>
<sequence length="183" mass="21234">MRFHFDIIKLWELPTAVLFQKHLKGILPLAPITQEGARREVVDEAIKALLKDDPENQNKDLLSLLYGISSLVFDDQADKQWLDWRFRMLEDLLNDSWAFRELRQRGEEIGLAKGREEGRIEGILESLRLLVQRLFPSLLALLEDFPQKSFTAKELNAILLQVVAAQTEEEARQYLLTALQQHL</sequence>
<organism evidence="1 2">
    <name type="scientific">Dictyobacter arantiisoli</name>
    <dbReference type="NCBI Taxonomy" id="2014874"/>
    <lineage>
        <taxon>Bacteria</taxon>
        <taxon>Bacillati</taxon>
        <taxon>Chloroflexota</taxon>
        <taxon>Ktedonobacteria</taxon>
        <taxon>Ktedonobacterales</taxon>
        <taxon>Dictyobacteraceae</taxon>
        <taxon>Dictyobacter</taxon>
    </lineage>
</organism>
<protein>
    <recommendedName>
        <fullName evidence="3">DUF4351 domain-containing protein</fullName>
    </recommendedName>
</protein>
<dbReference type="Proteomes" id="UP000322530">
    <property type="component" value="Unassembled WGS sequence"/>
</dbReference>
<comment type="caution">
    <text evidence="1">The sequence shown here is derived from an EMBL/GenBank/DDBJ whole genome shotgun (WGS) entry which is preliminary data.</text>
</comment>
<proteinExistence type="predicted"/>
<name>A0A5A5T8Q7_9CHLR</name>
<evidence type="ECO:0000313" key="1">
    <source>
        <dbReference type="EMBL" id="GCF07737.1"/>
    </source>
</evidence>
<dbReference type="OrthoDB" id="9806590at2"/>
<reference evidence="1 2" key="1">
    <citation type="submission" date="2019-01" db="EMBL/GenBank/DDBJ databases">
        <title>Draft genome sequence of Dictyobacter sp. Uno17.</title>
        <authorList>
            <person name="Wang C.M."/>
            <person name="Zheng Y."/>
            <person name="Sakai Y."/>
            <person name="Abe K."/>
            <person name="Yokota A."/>
            <person name="Yabe S."/>
        </authorList>
    </citation>
    <scope>NUCLEOTIDE SEQUENCE [LARGE SCALE GENOMIC DNA]</scope>
    <source>
        <strain evidence="1 2">Uno17</strain>
    </source>
</reference>